<dbReference type="GO" id="GO:0008767">
    <property type="term" value="F:UDP-galactopyranose mutase activity"/>
    <property type="evidence" value="ECO:0007669"/>
    <property type="project" value="TreeGrafter"/>
</dbReference>
<gene>
    <name evidence="2" type="ORF">A3A38_00075</name>
</gene>
<dbReference type="EMBL" id="MFLY01000036">
    <property type="protein sequence ID" value="OGG72624.1"/>
    <property type="molecule type" value="Genomic_DNA"/>
</dbReference>
<dbReference type="GO" id="GO:0050660">
    <property type="term" value="F:flavin adenine dinucleotide binding"/>
    <property type="evidence" value="ECO:0007669"/>
    <property type="project" value="TreeGrafter"/>
</dbReference>
<sequence length="477" mass="54833">MAEREAFDYVVLGGGVSGLGFAKRVSEHGKSVLVLEKEKVIGGLSRSLHHKGFFLDFCAHRFHTKNKALLDEICALPGLDMKRHIKKSRIYMFGKYLKYPFEIQNLLRAMPITQSFLSGISFFQNLLLKQLRPTRDLRSYKDWFVHLYGNRLYEVMCRPYTSKIWHRDPSEISADWADQRFQGENLSKLLTRVIKKILKFDFSSYNLEDDSLAPDGGAFYYPLRGIQEMSDALAHAAETKGARILTSAIITNVNTKEHTITFEHEGVARTVSYDQLISTIPLHAYYALQERRNAGVEKHLAGLTYMDIIFVYLFLDVPQVSNDHWLYFPDENIIFNRAVEFSNWSPEMCPPGKTSVCFDITAFPDSPEWKMSDAVLIERTIADAVRVGYVKKEHVEEGLVFRVTHAYPFYDLDYKAKLDGIIRFLETKHERLLGRTGIFRYNNSDNSIEMGFELAEKMLAGDADVSAHTYTVKEVSY</sequence>
<protein>
    <recommendedName>
        <fullName evidence="1">Amine oxidase domain-containing protein</fullName>
    </recommendedName>
</protein>
<dbReference type="PANTHER" id="PTHR21197">
    <property type="entry name" value="UDP-GALACTOPYRANOSE MUTASE"/>
    <property type="match status" value="1"/>
</dbReference>
<dbReference type="GO" id="GO:0005829">
    <property type="term" value="C:cytosol"/>
    <property type="evidence" value="ECO:0007669"/>
    <property type="project" value="TreeGrafter"/>
</dbReference>
<dbReference type="AlphaFoldDB" id="A0A1F6EG50"/>
<name>A0A1F6EG50_9BACT</name>
<dbReference type="Gene3D" id="3.50.50.60">
    <property type="entry name" value="FAD/NAD(P)-binding domain"/>
    <property type="match status" value="1"/>
</dbReference>
<dbReference type="Proteomes" id="UP000177306">
    <property type="component" value="Unassembled WGS sequence"/>
</dbReference>
<proteinExistence type="predicted"/>
<evidence type="ECO:0000313" key="3">
    <source>
        <dbReference type="Proteomes" id="UP000177306"/>
    </source>
</evidence>
<comment type="caution">
    <text evidence="2">The sequence shown here is derived from an EMBL/GenBank/DDBJ whole genome shotgun (WGS) entry which is preliminary data.</text>
</comment>
<evidence type="ECO:0000313" key="2">
    <source>
        <dbReference type="EMBL" id="OGG72624.1"/>
    </source>
</evidence>
<dbReference type="SUPFAM" id="SSF51971">
    <property type="entry name" value="Nucleotide-binding domain"/>
    <property type="match status" value="1"/>
</dbReference>
<dbReference type="InterPro" id="IPR002937">
    <property type="entry name" value="Amino_oxidase"/>
</dbReference>
<dbReference type="PANTHER" id="PTHR21197:SF0">
    <property type="entry name" value="UDP-GALACTOPYRANOSE MUTASE"/>
    <property type="match status" value="1"/>
</dbReference>
<dbReference type="InterPro" id="IPR036188">
    <property type="entry name" value="FAD/NAD-bd_sf"/>
</dbReference>
<evidence type="ECO:0000259" key="1">
    <source>
        <dbReference type="Pfam" id="PF01593"/>
    </source>
</evidence>
<accession>A0A1F6EG50</accession>
<reference evidence="2 3" key="1">
    <citation type="journal article" date="2016" name="Nat. Commun.">
        <title>Thousands of microbial genomes shed light on interconnected biogeochemical processes in an aquifer system.</title>
        <authorList>
            <person name="Anantharaman K."/>
            <person name="Brown C.T."/>
            <person name="Hug L.A."/>
            <person name="Sharon I."/>
            <person name="Castelle C.J."/>
            <person name="Probst A.J."/>
            <person name="Thomas B.C."/>
            <person name="Singh A."/>
            <person name="Wilkins M.J."/>
            <person name="Karaoz U."/>
            <person name="Brodie E.L."/>
            <person name="Williams K.H."/>
            <person name="Hubbard S.S."/>
            <person name="Banfield J.F."/>
        </authorList>
    </citation>
    <scope>NUCLEOTIDE SEQUENCE [LARGE SCALE GENOMIC DNA]</scope>
</reference>
<dbReference type="Pfam" id="PF01593">
    <property type="entry name" value="Amino_oxidase"/>
    <property type="match status" value="1"/>
</dbReference>
<dbReference type="GO" id="GO:0016491">
    <property type="term" value="F:oxidoreductase activity"/>
    <property type="evidence" value="ECO:0007669"/>
    <property type="project" value="InterPro"/>
</dbReference>
<feature type="domain" description="Amine oxidase" evidence="1">
    <location>
        <begin position="16"/>
        <end position="387"/>
    </location>
</feature>
<organism evidence="2 3">
    <name type="scientific">Candidatus Kaiserbacteria bacterium RIFCSPLOWO2_01_FULL_53_17</name>
    <dbReference type="NCBI Taxonomy" id="1798511"/>
    <lineage>
        <taxon>Bacteria</taxon>
        <taxon>Candidatus Kaiseribacteriota</taxon>
    </lineage>
</organism>